<accession>A0A940RXT5</accession>
<dbReference type="EMBL" id="JAGIQL010000031">
    <property type="protein sequence ID" value="MBP0457929.1"/>
    <property type="molecule type" value="Genomic_DNA"/>
</dbReference>
<dbReference type="Proteomes" id="UP000670475">
    <property type="component" value="Unassembled WGS sequence"/>
</dbReference>
<gene>
    <name evidence="1" type="ORF">JFN87_10510</name>
</gene>
<name>A0A940RXT5_9ACTN</name>
<evidence type="ECO:0000313" key="2">
    <source>
        <dbReference type="Proteomes" id="UP000670475"/>
    </source>
</evidence>
<comment type="caution">
    <text evidence="1">The sequence shown here is derived from an EMBL/GenBank/DDBJ whole genome shotgun (WGS) entry which is preliminary data.</text>
</comment>
<dbReference type="RefSeq" id="WP_209339687.1">
    <property type="nucleotide sequence ID" value="NZ_JAGIQL010000031.1"/>
</dbReference>
<dbReference type="AlphaFoldDB" id="A0A940RXT5"/>
<dbReference type="SUPFAM" id="SSF101898">
    <property type="entry name" value="NHL repeat"/>
    <property type="match status" value="1"/>
</dbReference>
<proteinExistence type="predicted"/>
<evidence type="ECO:0000313" key="1">
    <source>
        <dbReference type="EMBL" id="MBP0457929.1"/>
    </source>
</evidence>
<dbReference type="SUPFAM" id="SSF69322">
    <property type="entry name" value="Tricorn protease domain 2"/>
    <property type="match status" value="1"/>
</dbReference>
<reference evidence="1" key="1">
    <citation type="submission" date="2021-03" db="EMBL/GenBank/DDBJ databases">
        <title>Whole genome sequence of Streptomyces bomunensis MMS17-BM035.</title>
        <authorList>
            <person name="Lee J.H."/>
        </authorList>
    </citation>
    <scope>NUCLEOTIDE SEQUENCE</scope>
    <source>
        <strain evidence="1">MMS17-BM035</strain>
    </source>
</reference>
<organism evidence="1 2">
    <name type="scientific">Streptomyces montanisoli</name>
    <dbReference type="NCBI Taxonomy" id="2798581"/>
    <lineage>
        <taxon>Bacteria</taxon>
        <taxon>Bacillati</taxon>
        <taxon>Actinomycetota</taxon>
        <taxon>Actinomycetes</taxon>
        <taxon>Kitasatosporales</taxon>
        <taxon>Streptomycetaceae</taxon>
        <taxon>Streptomyces</taxon>
    </lineage>
</organism>
<keyword evidence="2" id="KW-1185">Reference proteome</keyword>
<sequence length="641" mass="69609">MTLTERITRIVSRPDGGLFAADVLGNVHLLDTDLRVLASSGATSRAQDPAGDPVFAMTFAGRWLITRDKRGTVSRWDAATLRLVDRLDAAAPCDRSLLMEGEEPSPTMVRGIGVWNGKVYLSNGYFQLVVLDLDTFAVERVQPWSQKFARLEWFCTDAPGVQAVSDRSGRVYIGSLDDLDFPVVSQVDSSNIHRLLYDARHGRLWATLDGGTGDDRAIRNGVATVGLDGQVIERSLFARNDVEAMAFSPDFSKAYVGGFDGELLIYDNTSPQLRIDKRVSGFSHQIFDIAVDTAGGAVHVLSQDGEIATVDPDGVFVGRLGYGRQCAWDIRPVPGSDGRFAVATDDGAALVDVVERCPGHPALHLAAHDTGGTGFTRRVLPTEDGWFGIAWPREVLRAEDEDRRTWTVQLPSIVHTLALSPDGTRLLAACNTGGIELDARTGRETGRITGLPASAWVSGYLPDGRRLLGTRNGLLRAYDTAGEVTWEIDLGGYPKRLDVFGERIRVTGSGGVKEYLADAEKMDRQFVELFDNTVENATLIDGTLCAVSYGMQLGAFDYETGELIGFVEDLPDFTKSIASFHDSTGAPVIVVGGRGGFLRLYRLDRSSPQQVLRPLRELWLPATPASGTLEVKAEADSAGSR</sequence>
<dbReference type="InterPro" id="IPR015943">
    <property type="entry name" value="WD40/YVTN_repeat-like_dom_sf"/>
</dbReference>
<protein>
    <submittedName>
        <fullName evidence="1">WD40 repeat domain-containing protein</fullName>
    </submittedName>
</protein>
<dbReference type="Gene3D" id="2.130.10.10">
    <property type="entry name" value="YVTN repeat-like/Quinoprotein amine dehydrogenase"/>
    <property type="match status" value="2"/>
</dbReference>